<dbReference type="InterPro" id="IPR051264">
    <property type="entry name" value="FAD-oxidored/transferase_4"/>
</dbReference>
<dbReference type="PROSITE" id="PS51387">
    <property type="entry name" value="FAD_PCMH"/>
    <property type="match status" value="1"/>
</dbReference>
<evidence type="ECO:0000256" key="2">
    <source>
        <dbReference type="ARBA" id="ARBA00022630"/>
    </source>
</evidence>
<dbReference type="InterPro" id="IPR015409">
    <property type="entry name" value="Lactate_DH_C"/>
</dbReference>
<feature type="binding site" evidence="5">
    <location>
        <position position="158"/>
    </location>
    <ligand>
        <name>FAD</name>
        <dbReference type="ChEBI" id="CHEBI:57692"/>
    </ligand>
</feature>
<proteinExistence type="inferred from homology"/>
<dbReference type="InterPro" id="IPR016172">
    <property type="entry name" value="D-lactate_DH_C-sub1"/>
</dbReference>
<dbReference type="PANTHER" id="PTHR43716:SF1">
    <property type="entry name" value="D-2-HYDROXYGLUTARATE DEHYDROGENASE, MITOCHONDRIAL"/>
    <property type="match status" value="1"/>
</dbReference>
<gene>
    <name evidence="5 8" type="primary">dld</name>
    <name evidence="8" type="ORF">HLH13_08945</name>
</gene>
<feature type="binding site" evidence="5">
    <location>
        <position position="261"/>
    </location>
    <ligand>
        <name>FAD</name>
        <dbReference type="ChEBI" id="CHEBI:57692"/>
    </ligand>
</feature>
<dbReference type="InterPro" id="IPR016173">
    <property type="entry name" value="D-lactate_DH_C-sub2"/>
</dbReference>
<organism evidence="8 9">
    <name type="scientific">Acinetobacter terrae</name>
    <dbReference type="NCBI Taxonomy" id="2731247"/>
    <lineage>
        <taxon>Bacteria</taxon>
        <taxon>Pseudomonadati</taxon>
        <taxon>Pseudomonadota</taxon>
        <taxon>Gammaproteobacteria</taxon>
        <taxon>Moraxellales</taxon>
        <taxon>Moraxellaceae</taxon>
        <taxon>Acinetobacter</taxon>
        <taxon>Acinetobacter Taxon 24</taxon>
    </lineage>
</organism>
<name>A0ABX1V6L4_9GAMM</name>
<comment type="catalytic activity">
    <reaction evidence="5 6">
        <text>(R)-lactate + a quinone = a quinol + pyruvate</text>
        <dbReference type="Rhea" id="RHEA:51468"/>
        <dbReference type="ChEBI" id="CHEBI:15361"/>
        <dbReference type="ChEBI" id="CHEBI:16004"/>
        <dbReference type="ChEBI" id="CHEBI:24646"/>
        <dbReference type="ChEBI" id="CHEBI:132124"/>
        <dbReference type="EC" id="1.1.5.12"/>
    </reaction>
</comment>
<keyword evidence="5" id="KW-0472">Membrane</keyword>
<dbReference type="InterPro" id="IPR012256">
    <property type="entry name" value="D_lactate_DH"/>
</dbReference>
<comment type="function">
    <text evidence="5 6">Catalyzes the oxidation of D-lactate to pyruvate.</text>
</comment>
<keyword evidence="5" id="KW-0997">Cell inner membrane</keyword>
<comment type="subcellular location">
    <subcellularLocation>
        <location evidence="5">Cell inner membrane</location>
        <topology evidence="5">Peripheral membrane protein</topology>
        <orientation evidence="5">Cytoplasmic side</orientation>
    </subcellularLocation>
</comment>
<dbReference type="Pfam" id="PF01565">
    <property type="entry name" value="FAD_binding_4"/>
    <property type="match status" value="1"/>
</dbReference>
<evidence type="ECO:0000256" key="1">
    <source>
        <dbReference type="ARBA" id="ARBA00001974"/>
    </source>
</evidence>
<feature type="binding site" evidence="5">
    <location>
        <begin position="82"/>
        <end position="83"/>
    </location>
    <ligand>
        <name>FAD</name>
        <dbReference type="ChEBI" id="CHEBI:57692"/>
    </ligand>
</feature>
<dbReference type="InterPro" id="IPR006094">
    <property type="entry name" value="Oxid_FAD_bind_N"/>
</dbReference>
<dbReference type="RefSeq" id="WP_171544452.1">
    <property type="nucleotide sequence ID" value="NZ_JABERG010000011.1"/>
</dbReference>
<keyword evidence="2 5" id="KW-0285">Flavoprotein</keyword>
<dbReference type="Proteomes" id="UP000546536">
    <property type="component" value="Unassembled WGS sequence"/>
</dbReference>
<keyword evidence="9" id="KW-1185">Reference proteome</keyword>
<comment type="similarity">
    <text evidence="5">Belongs to the quinone-dependent D-lactate dehydrogenase family.</text>
</comment>
<feature type="binding site" evidence="5">
    <location>
        <begin position="74"/>
        <end position="78"/>
    </location>
    <ligand>
        <name>FAD</name>
        <dbReference type="ChEBI" id="CHEBI:57692"/>
    </ligand>
</feature>
<dbReference type="InterPro" id="IPR016166">
    <property type="entry name" value="FAD-bd_PCMH"/>
</dbReference>
<keyword evidence="5 6" id="KW-0874">Quinone</keyword>
<dbReference type="PIRSF" id="PIRSF000101">
    <property type="entry name" value="D-lactate_dh"/>
    <property type="match status" value="1"/>
</dbReference>
<dbReference type="InterPro" id="IPR016169">
    <property type="entry name" value="FAD-bd_PCMH_sub2"/>
</dbReference>
<dbReference type="GO" id="GO:0008720">
    <property type="term" value="F:D-lactate dehydrogenase (NAD+) activity"/>
    <property type="evidence" value="ECO:0007669"/>
    <property type="project" value="UniProtKB-EC"/>
</dbReference>
<feature type="domain" description="FAD-binding PCMH-type" evidence="7">
    <location>
        <begin position="40"/>
        <end position="211"/>
    </location>
</feature>
<keyword evidence="4 5" id="KW-0560">Oxidoreductase</keyword>
<keyword evidence="5" id="KW-1003">Cell membrane</keyword>
<comment type="caution">
    <text evidence="8">The sequence shown here is derived from an EMBL/GenBank/DDBJ whole genome shotgun (WGS) entry which is preliminary data.</text>
</comment>
<dbReference type="Gene3D" id="3.30.1370.20">
    <property type="entry name" value="D-lactate dehydrogenase, cap domain, subdomain 2"/>
    <property type="match status" value="1"/>
</dbReference>
<dbReference type="Gene3D" id="3.30.43.10">
    <property type="entry name" value="Uridine Diphospho-n-acetylenolpyruvylglucosamine Reductase, domain 2"/>
    <property type="match status" value="1"/>
</dbReference>
<accession>A0ABX1V6L4</accession>
<reference evidence="8 9" key="1">
    <citation type="submission" date="2020-04" db="EMBL/GenBank/DDBJ databases">
        <title>Acinetobacter Taxon 24.</title>
        <authorList>
            <person name="Nemec A."/>
            <person name="Radolfova-Krizova L."/>
            <person name="Higgins P.G."/>
            <person name="Spanelova P."/>
        </authorList>
    </citation>
    <scope>NUCLEOTIDE SEQUENCE [LARGE SCALE GENOMIC DNA]</scope>
    <source>
        <strain evidence="8 9">ANC 4279</strain>
    </source>
</reference>
<dbReference type="InterPro" id="IPR016167">
    <property type="entry name" value="FAD-bd_PCMH_sub1"/>
</dbReference>
<sequence>MNSPTNSPQTIQNLIAIVGKEHVLTDDNDTRLYRQGRRYGSGQVLAVVAPGSLVEQWQVLQIAVQADCIVIMQAANTGLTGGSTPFGDDYDRPVILMSTRRLAGIQVINEGKQVICLPGASLDKLEKELAPFNREPHSVIGSSCIGASVLGGVCNNSGGALVRRGPAYTELALYARVNEAGQLELVNHLGVNLGSTPEEILSKLEHRQYQINDIQHDSSCCASDQHYAHDVTQVDENTPARFNADPSRLFEASGSAGKVCVFAVRLDTFEKIPSQVFYVGTNSQDDLTAIRRFLLTDLARLPIAGEYIHRVAYDIGAEYGKDTFMFIEKFGTAKVPAAFAIKDKVDGYLEKIGMKGLSDKVLQLVSKFLPSHLPKRMNEFRDLYEHHLVLRIENQDVAQVQQFLKQYFSSYSTGNYFLCNEDEGRKAFLHRFAVAGAAIRYRDTHRSEVEDIVALDIALRRNDREWVETLPKEMDDLIIHKLYYGHFLCHVFHQDYIVKKGVDPIAMEHQMWHLLDQRGAEYPAEHNVGHLYVAKPTLKHHYQKLDPTNSFNVGIGHTSKLKHWN</sequence>
<evidence type="ECO:0000313" key="8">
    <source>
        <dbReference type="EMBL" id="NNH87828.1"/>
    </source>
</evidence>
<evidence type="ECO:0000259" key="7">
    <source>
        <dbReference type="PROSITE" id="PS51387"/>
    </source>
</evidence>
<dbReference type="SUPFAM" id="SSF56176">
    <property type="entry name" value="FAD-binding/transporter-associated domain-like"/>
    <property type="match status" value="1"/>
</dbReference>
<dbReference type="PANTHER" id="PTHR43716">
    <property type="entry name" value="D-2-HYDROXYGLUTARATE DEHYDROGENASE, MITOCHONDRIAL"/>
    <property type="match status" value="1"/>
</dbReference>
<feature type="binding site" evidence="5">
    <location>
        <position position="148"/>
    </location>
    <ligand>
        <name>FAD</name>
        <dbReference type="ChEBI" id="CHEBI:57692"/>
    </ligand>
</feature>
<comment type="cofactor">
    <cofactor evidence="1 5 6">
        <name>FAD</name>
        <dbReference type="ChEBI" id="CHEBI:57692"/>
    </cofactor>
</comment>
<dbReference type="SUPFAM" id="SSF55103">
    <property type="entry name" value="FAD-linked oxidases, C-terminal domain"/>
    <property type="match status" value="1"/>
</dbReference>
<evidence type="ECO:0000256" key="6">
    <source>
        <dbReference type="PIRNR" id="PIRNR000101"/>
    </source>
</evidence>
<dbReference type="HAMAP" id="MF_02092">
    <property type="entry name" value="DLDH_Dld"/>
    <property type="match status" value="1"/>
</dbReference>
<dbReference type="Gene3D" id="3.30.70.610">
    <property type="entry name" value="D-lactate dehydrogenase, cap domain, subdomain 1"/>
    <property type="match status" value="2"/>
</dbReference>
<dbReference type="NCBIfam" id="NF008387">
    <property type="entry name" value="PRK11183.1"/>
    <property type="match status" value="1"/>
</dbReference>
<evidence type="ECO:0000256" key="5">
    <source>
        <dbReference type="HAMAP-Rule" id="MF_02092"/>
    </source>
</evidence>
<evidence type="ECO:0000313" key="9">
    <source>
        <dbReference type="Proteomes" id="UP000546536"/>
    </source>
</evidence>
<dbReference type="InterPro" id="IPR036318">
    <property type="entry name" value="FAD-bd_PCMH-like_sf"/>
</dbReference>
<dbReference type="InterPro" id="IPR016164">
    <property type="entry name" value="FAD-linked_Oxase-like_C"/>
</dbReference>
<dbReference type="EC" id="1.1.5.12" evidence="5"/>
<evidence type="ECO:0000256" key="4">
    <source>
        <dbReference type="ARBA" id="ARBA00023002"/>
    </source>
</evidence>
<evidence type="ECO:0000256" key="3">
    <source>
        <dbReference type="ARBA" id="ARBA00022827"/>
    </source>
</evidence>
<dbReference type="EMBL" id="JABERG010000011">
    <property type="protein sequence ID" value="NNH87828.1"/>
    <property type="molecule type" value="Genomic_DNA"/>
</dbReference>
<feature type="binding site" evidence="5">
    <location>
        <position position="141"/>
    </location>
    <ligand>
        <name>FAD</name>
        <dbReference type="ChEBI" id="CHEBI:57692"/>
    </ligand>
</feature>
<dbReference type="Gene3D" id="3.30.465.10">
    <property type="match status" value="1"/>
</dbReference>
<keyword evidence="3 5" id="KW-0274">FAD</keyword>
<dbReference type="Pfam" id="PF09330">
    <property type="entry name" value="Lact-deh-memb"/>
    <property type="match status" value="1"/>
</dbReference>
<protein>
    <recommendedName>
        <fullName evidence="5">Quinone-dependent D-lactate dehydrogenase</fullName>
        <ecNumber evidence="5">1.1.5.12</ecNumber>
    </recommendedName>
    <alternativeName>
        <fullName evidence="5">D-lactate dehydrogenase</fullName>
        <shortName evidence="5">D-LDH</shortName>
    </alternativeName>
</protein>